<dbReference type="EMBL" id="RLIH01000001">
    <property type="protein sequence ID" value="RVU55780.1"/>
    <property type="molecule type" value="Genomic_DNA"/>
</dbReference>
<reference evidence="1 2" key="1">
    <citation type="submission" date="2018-11" db="EMBL/GenBank/DDBJ databases">
        <title>Genome sequencing and assembly of Anaerosphaera sp. nov., GS7-6-2.</title>
        <authorList>
            <person name="Rettenmaier R."/>
            <person name="Liebl W."/>
            <person name="Zverlov V."/>
        </authorList>
    </citation>
    <scope>NUCLEOTIDE SEQUENCE [LARGE SCALE GENOMIC DNA]</scope>
    <source>
        <strain evidence="1 2">GS7-6-2</strain>
    </source>
</reference>
<evidence type="ECO:0000313" key="2">
    <source>
        <dbReference type="Proteomes" id="UP000288812"/>
    </source>
</evidence>
<evidence type="ECO:0000313" key="1">
    <source>
        <dbReference type="EMBL" id="RVU55780.1"/>
    </source>
</evidence>
<keyword evidence="1" id="KW-0255">Endonuclease</keyword>
<keyword evidence="2" id="KW-1185">Reference proteome</keyword>
<accession>A0A437S9I0</accession>
<name>A0A437S9I0_9FIRM</name>
<dbReference type="Proteomes" id="UP000288812">
    <property type="component" value="Unassembled WGS sequence"/>
</dbReference>
<protein>
    <submittedName>
        <fullName evidence="1">Alw26I/Eco31I/Esp3I family type II restriction endonuclease</fullName>
    </submittedName>
</protein>
<dbReference type="Pfam" id="PF09665">
    <property type="entry name" value="RE_Alw26IDE"/>
    <property type="match status" value="1"/>
</dbReference>
<proteinExistence type="predicted"/>
<dbReference type="InterPro" id="IPR014328">
    <property type="entry name" value="Restrct_endonuc_II_Alw26I"/>
</dbReference>
<dbReference type="OrthoDB" id="7051980at2"/>
<dbReference type="GO" id="GO:0004519">
    <property type="term" value="F:endonuclease activity"/>
    <property type="evidence" value="ECO:0007669"/>
    <property type="project" value="UniProtKB-KW"/>
</dbReference>
<sequence length="461" mass="54322">MYMNNHPKFEEYKNFIVNNEAYKGLPYVRKKDGSIVWVATKQSKIGKKRIEWALNKAEKFGISKNDNSFYRKVMFMVHPTKEKVCQICGESMSLDYIYPNKSFQKFLSKNYDYEPNVFDDIYDVSNHFKEEGKSDLEIIKILNKSIKLEGNFNDLTIYIKSVIEACRNGEKKSLGPGAMSNFPDRYDGFHSYNRCCRQEFDKGRNPDNMKTYSKDRRAYENWSDGNIHAANKFMKSKYFIGLSADHIGPISLGFIHDPRFMQPMSSGDNSSKRDRLEQSDIKKLIELESRYNLLPVSWFSEKIWKALKADFLIDNDINLEYYRNLMKININNYMSLLYIIITETGELGKKFLEENFLKPKQEYFKYDYKFDEFGNIINKTFRNISDATKKEYSRFIRISFESVIDFAEKENRNIKSSFNTDITKNIDSLVYEINNCAPNKSIVNHFYEIVSDMQDNLLKEA</sequence>
<keyword evidence="1" id="KW-0378">Hydrolase</keyword>
<keyword evidence="1" id="KW-0540">Nuclease</keyword>
<dbReference type="AlphaFoldDB" id="A0A437S9I0"/>
<gene>
    <name evidence="1" type="ORF">EF514_00785</name>
</gene>
<comment type="caution">
    <text evidence="1">The sequence shown here is derived from an EMBL/GenBank/DDBJ whole genome shotgun (WGS) entry which is preliminary data.</text>
</comment>
<organism evidence="1 2">
    <name type="scientific">Anaerosphaera multitolerans</name>
    <dbReference type="NCBI Taxonomy" id="2487351"/>
    <lineage>
        <taxon>Bacteria</taxon>
        <taxon>Bacillati</taxon>
        <taxon>Bacillota</taxon>
        <taxon>Tissierellia</taxon>
        <taxon>Tissierellales</taxon>
        <taxon>Peptoniphilaceae</taxon>
        <taxon>Anaerosphaera</taxon>
    </lineage>
</organism>